<accession>W9SHF1</accession>
<dbReference type="EMBL" id="KE345576">
    <property type="protein sequence ID" value="EXC07015.1"/>
    <property type="molecule type" value="Genomic_DNA"/>
</dbReference>
<gene>
    <name evidence="1" type="ORF">L484_005977</name>
</gene>
<reference evidence="2" key="1">
    <citation type="submission" date="2013-01" db="EMBL/GenBank/DDBJ databases">
        <title>Draft Genome Sequence of a Mulberry Tree, Morus notabilis C.K. Schneid.</title>
        <authorList>
            <person name="He N."/>
            <person name="Zhao S."/>
        </authorList>
    </citation>
    <scope>NUCLEOTIDE SEQUENCE</scope>
</reference>
<protein>
    <submittedName>
        <fullName evidence="1">Uncharacterized protein</fullName>
    </submittedName>
</protein>
<name>W9SHF1_9ROSA</name>
<dbReference type="Proteomes" id="UP000030645">
    <property type="component" value="Unassembled WGS sequence"/>
</dbReference>
<proteinExistence type="predicted"/>
<keyword evidence="2" id="KW-1185">Reference proteome</keyword>
<sequence>MPPSLTNEITFLEDSPSTNEFTKYSRVESVPTTSSSSMKRASNRRSYCFASVVLLLVFHN</sequence>
<organism evidence="1 2">
    <name type="scientific">Morus notabilis</name>
    <dbReference type="NCBI Taxonomy" id="981085"/>
    <lineage>
        <taxon>Eukaryota</taxon>
        <taxon>Viridiplantae</taxon>
        <taxon>Streptophyta</taxon>
        <taxon>Embryophyta</taxon>
        <taxon>Tracheophyta</taxon>
        <taxon>Spermatophyta</taxon>
        <taxon>Magnoliopsida</taxon>
        <taxon>eudicotyledons</taxon>
        <taxon>Gunneridae</taxon>
        <taxon>Pentapetalae</taxon>
        <taxon>rosids</taxon>
        <taxon>fabids</taxon>
        <taxon>Rosales</taxon>
        <taxon>Moraceae</taxon>
        <taxon>Moreae</taxon>
        <taxon>Morus</taxon>
    </lineage>
</organism>
<dbReference type="AlphaFoldDB" id="W9SHF1"/>
<evidence type="ECO:0000313" key="1">
    <source>
        <dbReference type="EMBL" id="EXC07015.1"/>
    </source>
</evidence>
<evidence type="ECO:0000313" key="2">
    <source>
        <dbReference type="Proteomes" id="UP000030645"/>
    </source>
</evidence>